<dbReference type="PANTHER" id="PTHR43782:SF3">
    <property type="entry name" value="ARGINASE"/>
    <property type="match status" value="1"/>
</dbReference>
<reference evidence="6" key="1">
    <citation type="submission" date="2021-01" db="EMBL/GenBank/DDBJ databases">
        <title>Whole genome shotgun sequence of Sinosporangium siamense NBRC 109515.</title>
        <authorList>
            <person name="Komaki H."/>
            <person name="Tamura T."/>
        </authorList>
    </citation>
    <scope>NUCLEOTIDE SEQUENCE</scope>
    <source>
        <strain evidence="6">NBRC 109515</strain>
    </source>
</reference>
<dbReference type="GO" id="GO:0030145">
    <property type="term" value="F:manganese ion binding"/>
    <property type="evidence" value="ECO:0007669"/>
    <property type="project" value="TreeGrafter"/>
</dbReference>
<proteinExistence type="inferred from homology"/>
<evidence type="ECO:0000256" key="3">
    <source>
        <dbReference type="ARBA" id="ARBA00023211"/>
    </source>
</evidence>
<comment type="caution">
    <text evidence="6">The sequence shown here is derived from an EMBL/GenBank/DDBJ whole genome shotgun (WGS) entry which is preliminary data.</text>
</comment>
<organism evidence="6 7">
    <name type="scientific">Sinosporangium siamense</name>
    <dbReference type="NCBI Taxonomy" id="1367973"/>
    <lineage>
        <taxon>Bacteria</taxon>
        <taxon>Bacillati</taxon>
        <taxon>Actinomycetota</taxon>
        <taxon>Actinomycetes</taxon>
        <taxon>Streptosporangiales</taxon>
        <taxon>Streptosporangiaceae</taxon>
        <taxon>Sinosporangium</taxon>
    </lineage>
</organism>
<keyword evidence="7" id="KW-1185">Reference proteome</keyword>
<dbReference type="InterPro" id="IPR006035">
    <property type="entry name" value="Ureohydrolase"/>
</dbReference>
<keyword evidence="2" id="KW-0378">Hydrolase</keyword>
<gene>
    <name evidence="6" type="ORF">Ssi02_35710</name>
</gene>
<feature type="domain" description="N-acetyltransferase" evidence="5">
    <location>
        <begin position="373"/>
        <end position="510"/>
    </location>
</feature>
<dbReference type="Pfam" id="PF24553">
    <property type="entry name" value="Rv0428c_C"/>
    <property type="match status" value="1"/>
</dbReference>
<evidence type="ECO:0000313" key="6">
    <source>
        <dbReference type="EMBL" id="GII93340.1"/>
    </source>
</evidence>
<dbReference type="AlphaFoldDB" id="A0A919RG98"/>
<dbReference type="GO" id="GO:0004053">
    <property type="term" value="F:arginase activity"/>
    <property type="evidence" value="ECO:0007669"/>
    <property type="project" value="TreeGrafter"/>
</dbReference>
<dbReference type="Gene3D" id="3.40.630.30">
    <property type="match status" value="1"/>
</dbReference>
<dbReference type="SUPFAM" id="SSF55729">
    <property type="entry name" value="Acyl-CoA N-acyltransferases (Nat)"/>
    <property type="match status" value="1"/>
</dbReference>
<keyword evidence="1" id="KW-0479">Metal-binding</keyword>
<dbReference type="Gene3D" id="3.40.800.10">
    <property type="entry name" value="Ureohydrolase domain"/>
    <property type="match status" value="1"/>
</dbReference>
<dbReference type="GO" id="GO:0016747">
    <property type="term" value="F:acyltransferase activity, transferring groups other than amino-acyl groups"/>
    <property type="evidence" value="ECO:0007669"/>
    <property type="project" value="InterPro"/>
</dbReference>
<dbReference type="GO" id="GO:0005829">
    <property type="term" value="C:cytosol"/>
    <property type="evidence" value="ECO:0007669"/>
    <property type="project" value="TreeGrafter"/>
</dbReference>
<dbReference type="SUPFAM" id="SSF52768">
    <property type="entry name" value="Arginase/deacetylase"/>
    <property type="match status" value="1"/>
</dbReference>
<dbReference type="PANTHER" id="PTHR43782">
    <property type="entry name" value="ARGINASE"/>
    <property type="match status" value="1"/>
</dbReference>
<dbReference type="InterPro" id="IPR016181">
    <property type="entry name" value="Acyl_CoA_acyltransferase"/>
</dbReference>
<evidence type="ECO:0000259" key="5">
    <source>
        <dbReference type="PROSITE" id="PS51186"/>
    </source>
</evidence>
<dbReference type="InterPro" id="IPR023696">
    <property type="entry name" value="Ureohydrolase_dom_sf"/>
</dbReference>
<protein>
    <recommendedName>
        <fullName evidence="5">N-acetyltransferase domain-containing protein</fullName>
    </recommendedName>
</protein>
<evidence type="ECO:0000256" key="4">
    <source>
        <dbReference type="PROSITE-ProRule" id="PRU00742"/>
    </source>
</evidence>
<sequence length="510" mass="55265">MSEVAVVEVPQWQGSSSPTATLLSEGAMMLGALIAEPEGVEITVPLGGTLAETARHVHEALSTAGERFVVTVGGDCGVELAPISAAARRHEGGNGLAVVWFDAHGDLNTPASSPSGAFHGMVLRTLLGEGPPDLVPELPLRPEQVILAGVRALDPAEQDYVDATGITHIAKPDPAALVEAIRRTGATAVYIHIDLDVLDPRTFTSVGVPEPDGFLPDELVDHVVALAERFDVVGLGITEYEPTRPEDHLLLASLLPPLVRQCRNSTPWQIEQRAALAWPATVVERHEGWLLRHTPGTTRKRSNSALPPFHVSTNLEQELHHIQNFYRERDLPLRIQVSPAEAHPQLDGLLAHRGYHLTGKTRVLIAGAADLVNRVAPVFPVVPIDHHARRADVFRSLDQHSDSRLIADKVIAHIPDPMAFLVVVHGDEAVGMVLLAAHTGWTGIFAMATHPDHRRNGVATTLLHAAAQWALAQPAPRLYLQVEEDNGPAYGLYTRSGFTPSHSYHYRVRP</sequence>
<comment type="similarity">
    <text evidence="4">Belongs to the arginase family.</text>
</comment>
<dbReference type="PROSITE" id="PS51409">
    <property type="entry name" value="ARGINASE_2"/>
    <property type="match status" value="1"/>
</dbReference>
<dbReference type="CDD" id="cd09999">
    <property type="entry name" value="Arginase-like_1"/>
    <property type="match status" value="1"/>
</dbReference>
<evidence type="ECO:0000256" key="1">
    <source>
        <dbReference type="ARBA" id="ARBA00022723"/>
    </source>
</evidence>
<dbReference type="Proteomes" id="UP000606172">
    <property type="component" value="Unassembled WGS sequence"/>
</dbReference>
<name>A0A919RG98_9ACTN</name>
<dbReference type="InterPro" id="IPR056935">
    <property type="entry name" value="Rv0428c-like_C"/>
</dbReference>
<dbReference type="PROSITE" id="PS51186">
    <property type="entry name" value="GNAT"/>
    <property type="match status" value="1"/>
</dbReference>
<keyword evidence="3" id="KW-0464">Manganese</keyword>
<dbReference type="InterPro" id="IPR000182">
    <property type="entry name" value="GNAT_dom"/>
</dbReference>
<accession>A0A919RG98</accession>
<dbReference type="Pfam" id="PF00491">
    <property type="entry name" value="Arginase"/>
    <property type="match status" value="1"/>
</dbReference>
<evidence type="ECO:0000256" key="2">
    <source>
        <dbReference type="ARBA" id="ARBA00022801"/>
    </source>
</evidence>
<evidence type="ECO:0000313" key="7">
    <source>
        <dbReference type="Proteomes" id="UP000606172"/>
    </source>
</evidence>
<dbReference type="CDD" id="cd04301">
    <property type="entry name" value="NAT_SF"/>
    <property type="match status" value="1"/>
</dbReference>
<dbReference type="PRINTS" id="PR00116">
    <property type="entry name" value="ARGINASE"/>
</dbReference>
<dbReference type="EMBL" id="BOOW01000022">
    <property type="protein sequence ID" value="GII93340.1"/>
    <property type="molecule type" value="Genomic_DNA"/>
</dbReference>